<dbReference type="EMBL" id="JAATJH010000006">
    <property type="protein sequence ID" value="NJC27866.1"/>
    <property type="molecule type" value="Genomic_DNA"/>
</dbReference>
<sequence>MNRLYILLSLLLLGVGICAQPDRNQKFVAAGYVGANFTQVHGDSYFGYNKPGLRFGIETQYLWRPKYFVSLGVGFSQEGARPSNGEVDQRGGNATVLKLSMVEIPLLFNYRLGSKEASRKANNYALYRSTTLQLGVKLTRLTGFQTANRGFFDQLLPDPVYTEADIEFQDFDFAVVGGVTFQLGLRYGVFLQHSLSVRGLYRPDDVKLAQEGPYDVTQLRPYSITVGGKLVLY</sequence>
<evidence type="ECO:0008006" key="4">
    <source>
        <dbReference type="Google" id="ProtNLM"/>
    </source>
</evidence>
<reference evidence="2 3" key="1">
    <citation type="submission" date="2020-03" db="EMBL/GenBank/DDBJ databases">
        <title>Genomic Encyclopedia of Type Strains, Phase IV (KMG-IV): sequencing the most valuable type-strain genomes for metagenomic binning, comparative biology and taxonomic classification.</title>
        <authorList>
            <person name="Goeker M."/>
        </authorList>
    </citation>
    <scope>NUCLEOTIDE SEQUENCE [LARGE SCALE GENOMIC DNA]</scope>
    <source>
        <strain evidence="2 3">DSM 105096</strain>
    </source>
</reference>
<organism evidence="2 3">
    <name type="scientific">Neolewinella antarctica</name>
    <dbReference type="NCBI Taxonomy" id="442734"/>
    <lineage>
        <taxon>Bacteria</taxon>
        <taxon>Pseudomonadati</taxon>
        <taxon>Bacteroidota</taxon>
        <taxon>Saprospiria</taxon>
        <taxon>Saprospirales</taxon>
        <taxon>Lewinellaceae</taxon>
        <taxon>Neolewinella</taxon>
    </lineage>
</organism>
<accession>A0ABX0XEW4</accession>
<name>A0ABX0XEW4_9BACT</name>
<gene>
    <name evidence="2" type="ORF">GGR27_003384</name>
</gene>
<evidence type="ECO:0000256" key="1">
    <source>
        <dbReference type="SAM" id="SignalP"/>
    </source>
</evidence>
<proteinExistence type="predicted"/>
<dbReference type="Proteomes" id="UP000770785">
    <property type="component" value="Unassembled WGS sequence"/>
</dbReference>
<feature type="signal peptide" evidence="1">
    <location>
        <begin position="1"/>
        <end position="19"/>
    </location>
</feature>
<dbReference type="RefSeq" id="WP_168039366.1">
    <property type="nucleotide sequence ID" value="NZ_JAATJH010000006.1"/>
</dbReference>
<comment type="caution">
    <text evidence="2">The sequence shown here is derived from an EMBL/GenBank/DDBJ whole genome shotgun (WGS) entry which is preliminary data.</text>
</comment>
<keyword evidence="3" id="KW-1185">Reference proteome</keyword>
<evidence type="ECO:0000313" key="2">
    <source>
        <dbReference type="EMBL" id="NJC27866.1"/>
    </source>
</evidence>
<protein>
    <recommendedName>
        <fullName evidence="4">Outer membrane protein beta-barrel domain-containing protein</fullName>
    </recommendedName>
</protein>
<feature type="chain" id="PRO_5046757213" description="Outer membrane protein beta-barrel domain-containing protein" evidence="1">
    <location>
        <begin position="20"/>
        <end position="233"/>
    </location>
</feature>
<evidence type="ECO:0000313" key="3">
    <source>
        <dbReference type="Proteomes" id="UP000770785"/>
    </source>
</evidence>
<keyword evidence="1" id="KW-0732">Signal</keyword>